<organism evidence="1 2">
    <name type="scientific">Halobacillus karajensis</name>
    <dbReference type="NCBI Taxonomy" id="195088"/>
    <lineage>
        <taxon>Bacteria</taxon>
        <taxon>Bacillati</taxon>
        <taxon>Bacillota</taxon>
        <taxon>Bacilli</taxon>
        <taxon>Bacillales</taxon>
        <taxon>Bacillaceae</taxon>
        <taxon>Halobacillus</taxon>
    </lineage>
</organism>
<name>A0A024P2D3_9BACI</name>
<dbReference type="InterPro" id="IPR021297">
    <property type="entry name" value="YlqD"/>
</dbReference>
<dbReference type="Gene3D" id="6.10.140.1110">
    <property type="match status" value="1"/>
</dbReference>
<gene>
    <name evidence="1" type="ORF">BN983_00426</name>
</gene>
<comment type="caution">
    <text evidence="1">The sequence shown here is derived from an EMBL/GenBank/DDBJ whole genome shotgun (WGS) entry which is preliminary data.</text>
</comment>
<evidence type="ECO:0000313" key="1">
    <source>
        <dbReference type="EMBL" id="CDQ22223.1"/>
    </source>
</evidence>
<sequence length="128" mass="15397">MQIIRTVPVKQILTESSRAQIKEKFDRRCQQLDRECSQLAFEQKKLERKPGVSKQEVERRFSKEISRRKDQLRWLEYQRQQLDILPDESELETDEVQALIEVEEGDDWEQTIQDRQIVVKDGKVIRAR</sequence>
<dbReference type="RefSeq" id="WP_035505377.1">
    <property type="nucleotide sequence ID" value="NZ_CCDH010000002.1"/>
</dbReference>
<evidence type="ECO:0000313" key="2">
    <source>
        <dbReference type="Proteomes" id="UP000028868"/>
    </source>
</evidence>
<reference evidence="2" key="1">
    <citation type="submission" date="2014-03" db="EMBL/GenBank/DDBJ databases">
        <authorList>
            <person name="Urmite Genomes U."/>
        </authorList>
    </citation>
    <scope>NUCLEOTIDE SEQUENCE [LARGE SCALE GENOMIC DNA]</scope>
    <source>
        <strain evidence="2">HD-03</strain>
    </source>
</reference>
<reference evidence="1 2" key="2">
    <citation type="submission" date="2014-05" db="EMBL/GenBank/DDBJ databases">
        <title>Draft genome sequence of Halobacillus karajensis HK-03.</title>
        <authorList>
            <person name="Khelaifia S."/>
            <person name="Croce O."/>
            <person name="Lagier J.C."/>
            <person name="Raoult D."/>
        </authorList>
    </citation>
    <scope>NUCLEOTIDE SEQUENCE [LARGE SCALE GENOMIC DNA]</scope>
    <source>
        <strain evidence="1 2">HD-03</strain>
    </source>
</reference>
<protein>
    <recommendedName>
        <fullName evidence="3">YlqD protein</fullName>
    </recommendedName>
</protein>
<proteinExistence type="predicted"/>
<dbReference type="AlphaFoldDB" id="A0A024P2D3"/>
<dbReference type="Proteomes" id="UP000028868">
    <property type="component" value="Unassembled WGS sequence"/>
</dbReference>
<accession>A0A024P2D3</accession>
<dbReference type="Pfam" id="PF11068">
    <property type="entry name" value="YlqD"/>
    <property type="match status" value="1"/>
</dbReference>
<evidence type="ECO:0008006" key="3">
    <source>
        <dbReference type="Google" id="ProtNLM"/>
    </source>
</evidence>
<dbReference type="EMBL" id="CCDI010000001">
    <property type="protein sequence ID" value="CDQ22223.1"/>
    <property type="molecule type" value="Genomic_DNA"/>
</dbReference>
<keyword evidence="2" id="KW-1185">Reference proteome</keyword>